<organism evidence="12 13">
    <name type="scientific">Saccharomyces uvarum</name>
    <name type="common">Yeast</name>
    <name type="synonym">Saccharomyces bayanus var. uvarum</name>
    <dbReference type="NCBI Taxonomy" id="230603"/>
    <lineage>
        <taxon>Eukaryota</taxon>
        <taxon>Fungi</taxon>
        <taxon>Dikarya</taxon>
        <taxon>Ascomycota</taxon>
        <taxon>Saccharomycotina</taxon>
        <taxon>Saccharomycetes</taxon>
        <taxon>Saccharomycetales</taxon>
        <taxon>Saccharomycetaceae</taxon>
        <taxon>Saccharomyces</taxon>
    </lineage>
</organism>
<dbReference type="Proteomes" id="UP001162090">
    <property type="component" value="Chromosome 3"/>
</dbReference>
<dbReference type="PIRSF" id="PIRSF037579">
    <property type="entry name" value="MAPKKK_SSK22"/>
    <property type="match status" value="1"/>
</dbReference>
<dbReference type="PROSITE" id="PS50011">
    <property type="entry name" value="PROTEIN_KINASE_DOM"/>
    <property type="match status" value="1"/>
</dbReference>
<dbReference type="PROSITE" id="PS00107">
    <property type="entry name" value="PROTEIN_KINASE_ATP"/>
    <property type="match status" value="1"/>
</dbReference>
<feature type="binding site" evidence="8">
    <location>
        <position position="1103"/>
    </location>
    <ligand>
        <name>ATP</name>
        <dbReference type="ChEBI" id="CHEBI:30616"/>
    </ligand>
</feature>
<dbReference type="GO" id="GO:0004709">
    <property type="term" value="F:MAP kinase kinase kinase activity"/>
    <property type="evidence" value="ECO:0007669"/>
    <property type="project" value="UniProtKB-UniRule"/>
</dbReference>
<evidence type="ECO:0000256" key="1">
    <source>
        <dbReference type="ARBA" id="ARBA00006529"/>
    </source>
</evidence>
<dbReference type="CDD" id="cd06626">
    <property type="entry name" value="STKc_MEKK4"/>
    <property type="match status" value="1"/>
</dbReference>
<keyword evidence="2 7" id="KW-0723">Serine/threonine-protein kinase</keyword>
<dbReference type="InterPro" id="IPR011009">
    <property type="entry name" value="Kinase-like_dom_sf"/>
</dbReference>
<proteinExistence type="inferred from homology"/>
<evidence type="ECO:0000256" key="4">
    <source>
        <dbReference type="ARBA" id="ARBA00022741"/>
    </source>
</evidence>
<protein>
    <recommendedName>
        <fullName evidence="7">MAP kinase kinase kinase</fullName>
        <ecNumber evidence="7">2.7.11.-</ecNumber>
    </recommendedName>
</protein>
<dbReference type="PANTHER" id="PTHR48016">
    <property type="entry name" value="MAP KINASE KINASE KINASE SSK2-RELATED-RELATED"/>
    <property type="match status" value="1"/>
</dbReference>
<dbReference type="InterPro" id="IPR000719">
    <property type="entry name" value="Prot_kinase_dom"/>
</dbReference>
<dbReference type="GO" id="GO:0005524">
    <property type="term" value="F:ATP binding"/>
    <property type="evidence" value="ECO:0007669"/>
    <property type="project" value="UniProtKB-UniRule"/>
</dbReference>
<evidence type="ECO:0000256" key="9">
    <source>
        <dbReference type="SAM" id="MobiDB-lite"/>
    </source>
</evidence>
<gene>
    <name evidence="12" type="primary">SUVC03G1270</name>
    <name evidence="12" type="ORF">SUVC_03G1270</name>
</gene>
<evidence type="ECO:0000256" key="6">
    <source>
        <dbReference type="ARBA" id="ARBA00022840"/>
    </source>
</evidence>
<keyword evidence="3 7" id="KW-0808">Transferase</keyword>
<reference evidence="12" key="1">
    <citation type="submission" date="2022-10" db="EMBL/GenBank/DDBJ databases">
        <authorList>
            <person name="Byrne P K."/>
        </authorList>
    </citation>
    <scope>NUCLEOTIDE SEQUENCE</scope>
    <source>
        <strain evidence="12">CBS7001</strain>
    </source>
</reference>
<evidence type="ECO:0000256" key="8">
    <source>
        <dbReference type="PROSITE-ProRule" id="PRU10141"/>
    </source>
</evidence>
<name>A0AA35NQ46_SACUV</name>
<evidence type="ECO:0000256" key="3">
    <source>
        <dbReference type="ARBA" id="ARBA00022679"/>
    </source>
</evidence>
<dbReference type="PANTHER" id="PTHR48016:SF32">
    <property type="entry name" value="MITOGEN-ACTIVATED PROTEIN KINASE KINASE KINASE 4"/>
    <property type="match status" value="1"/>
</dbReference>
<evidence type="ECO:0000313" key="12">
    <source>
        <dbReference type="EMBL" id="CAI4057430.1"/>
    </source>
</evidence>
<evidence type="ECO:0000256" key="5">
    <source>
        <dbReference type="ARBA" id="ARBA00022777"/>
    </source>
</evidence>
<keyword evidence="4 7" id="KW-0547">Nucleotide-binding</keyword>
<evidence type="ECO:0000313" key="13">
    <source>
        <dbReference type="Proteomes" id="UP001162090"/>
    </source>
</evidence>
<dbReference type="InterPro" id="IPR017240">
    <property type="entry name" value="MAPKKK_Ssk2/Ssk22"/>
</dbReference>
<evidence type="ECO:0000256" key="10">
    <source>
        <dbReference type="SAM" id="SignalP"/>
    </source>
</evidence>
<feature type="domain" description="Protein kinase" evidence="11">
    <location>
        <begin position="1074"/>
        <end position="1355"/>
    </location>
</feature>
<feature type="chain" id="PRO_5041302617" description="MAP kinase kinase kinase" evidence="10">
    <location>
        <begin position="25"/>
        <end position="1376"/>
    </location>
</feature>
<comment type="similarity">
    <text evidence="1 7">Belongs to the protein kinase superfamily. STE Ser/Thr protein kinase family. MAP kinase kinase kinase subfamily.</text>
</comment>
<dbReference type="PROSITE" id="PS00108">
    <property type="entry name" value="PROTEIN_KINASE_ST"/>
    <property type="match status" value="1"/>
</dbReference>
<feature type="compositionally biased region" description="Low complexity" evidence="9">
    <location>
        <begin position="72"/>
        <end position="85"/>
    </location>
</feature>
<dbReference type="GO" id="GO:0038066">
    <property type="term" value="P:p38MAPK cascade"/>
    <property type="evidence" value="ECO:0007669"/>
    <property type="project" value="UniProtKB-UniRule"/>
</dbReference>
<dbReference type="Pfam" id="PF00069">
    <property type="entry name" value="Pkinase"/>
    <property type="match status" value="1"/>
</dbReference>
<evidence type="ECO:0000256" key="7">
    <source>
        <dbReference type="PIRNR" id="PIRNR037579"/>
    </source>
</evidence>
<keyword evidence="10" id="KW-0732">Signal</keyword>
<evidence type="ECO:0000259" key="11">
    <source>
        <dbReference type="PROSITE" id="PS50011"/>
    </source>
</evidence>
<dbReference type="GO" id="GO:0005737">
    <property type="term" value="C:cytoplasm"/>
    <property type="evidence" value="ECO:0007669"/>
    <property type="project" value="InterPro"/>
</dbReference>
<dbReference type="InterPro" id="IPR008271">
    <property type="entry name" value="Ser/Thr_kinase_AS"/>
</dbReference>
<accession>A0AA35NQ46</accession>
<dbReference type="GO" id="GO:0051403">
    <property type="term" value="P:stress-activated MAPK cascade"/>
    <property type="evidence" value="ECO:0007669"/>
    <property type="project" value="InterPro"/>
</dbReference>
<feature type="signal peptide" evidence="10">
    <location>
        <begin position="1"/>
        <end position="24"/>
    </location>
</feature>
<keyword evidence="5 7" id="KW-0418">Kinase</keyword>
<comment type="catalytic activity">
    <reaction evidence="7">
        <text>L-threonyl-[protein] + ATP = O-phospho-L-threonyl-[protein] + ADP + H(+)</text>
        <dbReference type="Rhea" id="RHEA:46608"/>
        <dbReference type="Rhea" id="RHEA-COMP:11060"/>
        <dbReference type="Rhea" id="RHEA-COMP:11605"/>
        <dbReference type="ChEBI" id="CHEBI:15378"/>
        <dbReference type="ChEBI" id="CHEBI:30013"/>
        <dbReference type="ChEBI" id="CHEBI:30616"/>
        <dbReference type="ChEBI" id="CHEBI:61977"/>
        <dbReference type="ChEBI" id="CHEBI:456216"/>
    </reaction>
</comment>
<feature type="region of interest" description="Disordered" evidence="9">
    <location>
        <begin position="72"/>
        <end position="96"/>
    </location>
</feature>
<dbReference type="InterPro" id="IPR017441">
    <property type="entry name" value="Protein_kinase_ATP_BS"/>
</dbReference>
<dbReference type="EC" id="2.7.11.-" evidence="7"/>
<dbReference type="SMART" id="SM00220">
    <property type="entry name" value="S_TKc"/>
    <property type="match status" value="1"/>
</dbReference>
<evidence type="ECO:0000256" key="2">
    <source>
        <dbReference type="ARBA" id="ARBA00022527"/>
    </source>
</evidence>
<keyword evidence="6 7" id="KW-0067">ATP-binding</keyword>
<dbReference type="InterPro" id="IPR050538">
    <property type="entry name" value="MAP_kinase_kinase_kinase"/>
</dbReference>
<sequence length="1376" mass="157539">MPETIGYEYLRLLLLLLLLARTYSELTSTKSISVQVTTEMGTAYTQQQQWSVEGGGLPASSKLMKRLSGMGRVSSASSSHSSRSSSRSDLHASAHQGQRTFKNQYVLNESLYLERLKKTALDDYYTRGIVPTTRYDEEDYELPVDEDMDSGAPFFTATPQRREMSLDTAELVAMDSQSHALADLAGDECVKERFKWQSMLANVLKGDIVKSEKTRIANQVKKPGLNTELSDEIWLELKAWLNGKTVQEMERSLKYLRNNSDLLFEEIMEFRVPQDKRMSPDALADTLQGLMNRYHGAISHWPNMKKMYRDKPITRTREFTDRVDVMNSWLTFKTNLALKRRELDYWIYRCSPTSGANNFQEDTDNIPNWNCKLKSLAEQLMKEKEIESVFQRNVFYPLSVWMFKLKQSIVNYGETLTKMNLEYPYEGLRLLLIFPVYLIKEIILIRLSYAHKLKNPTMMMIDQMIDDFNSVIRLSVQLKYTLTKYCTNWPFEINFDPKFEDTVTEAIRYLFSLLNLKLIDSSQKNFKAPDLLLRYWDDLKNVGHYINGAEAVIPPEFLKLTLRLLHKLQFYFLEQQNPLPTFANASEAEKWLGLMFENLGTMKRKLNRFSNVLTKTFQNSVSYKINHNTNLLKKLKNAGYFLIYSGGNLESDGMYLLASPELLGCDDETILRILQNKDIGCDLVPKLDIQNNLNMYDITAGEADPNHLILKGEDGKGIPFYRLAANTSSADLDRTPISKQERVSTDDYDRYIKEENNEVLELEHALSILGALVVLVPGESMVWEGEIYKLSEDNHLTCSDVNLGSNGTNTLVLFNQGSNYALDYQSDKLKQILGDSVSLVEKRCSLDAIEFSLQRINKAYYKLTYTVLDNYDRILKSLMEQFPETELLNTIFMFERDFGRSFLKNNVFSSKKKSIIILLMVKLSINWLKFLVEVCDPTEQQTFRWCVPAMEFAMQMTSGYNILTLDNSQFQELKEKISVCMSLLISHFDVMGARATEAEKGTQQARLNIDIKENIDEEATLQINSELRLEAIRDLEQTMKKNPRQMGKVLDATDQGNKYLLSLASSLSNVSMRWQKRNFIGGGTFGQVYSAVNLENGEILAVKEINLHDTKTMKKIFPLIKEEMNVLEMLNHPNVVQYYGVEVHRDKVNIFMEYCEGGSLAALLEHGRIEDEMVTQVYTLELLEGLTYLHQSGVVHRDIKPENILLDFNGIIKYVDFGTARTFVETSTRAMRNATINDLDLPESEPETNYMDGMMGTPMYMAPETISGSAAKGKLGADDVWALGCVVLEMVTGRRPWSNLDNEWAIMYHVAAGHIPQFPNKDEVTSKGRAFLERCLVQDPASRASAVELLIDPWMAQIRDIAFGNPDQDQVSITSL</sequence>
<dbReference type="EMBL" id="OX365914">
    <property type="protein sequence ID" value="CAI4057430.1"/>
    <property type="molecule type" value="Genomic_DNA"/>
</dbReference>
<dbReference type="SUPFAM" id="SSF56112">
    <property type="entry name" value="Protein kinase-like (PK-like)"/>
    <property type="match status" value="1"/>
</dbReference>
<dbReference type="Gene3D" id="1.10.510.10">
    <property type="entry name" value="Transferase(Phosphotransferase) domain 1"/>
    <property type="match status" value="1"/>
</dbReference>